<dbReference type="AlphaFoldDB" id="A0A4D6HBT4"/>
<dbReference type="PANTHER" id="PTHR36115">
    <property type="entry name" value="PROLINE-RICH ANTIGEN HOMOLOG-RELATED"/>
    <property type="match status" value="1"/>
</dbReference>
<keyword evidence="3 7" id="KW-0812">Transmembrane</keyword>
<feature type="transmembrane region" description="Helical" evidence="7">
    <location>
        <begin position="210"/>
        <end position="229"/>
    </location>
</feature>
<dbReference type="InterPro" id="IPR010432">
    <property type="entry name" value="RDD"/>
</dbReference>
<keyword evidence="4 7" id="KW-1133">Transmembrane helix</keyword>
<keyword evidence="5 7" id="KW-0472">Membrane</keyword>
<evidence type="ECO:0000256" key="6">
    <source>
        <dbReference type="SAM" id="MobiDB-lite"/>
    </source>
</evidence>
<dbReference type="InterPro" id="IPR051791">
    <property type="entry name" value="Pra-immunoreactive"/>
</dbReference>
<reference evidence="9 10" key="1">
    <citation type="journal article" date="2019" name="Nat. Commun.">
        <title>A new type of DNA phosphorothioation-based antiviral system in archaea.</title>
        <authorList>
            <person name="Xiong L."/>
            <person name="Liu S."/>
            <person name="Chen S."/>
            <person name="Xiao Y."/>
            <person name="Zhu B."/>
            <person name="Gao Y."/>
            <person name="Zhang Y."/>
            <person name="Chen B."/>
            <person name="Luo J."/>
            <person name="Deng Z."/>
            <person name="Chen X."/>
            <person name="Wang L."/>
            <person name="Chen S."/>
        </authorList>
    </citation>
    <scope>NUCLEOTIDE SEQUENCE [LARGE SCALE GENOMIC DNA]</scope>
    <source>
        <strain evidence="9 10">CBA1105</strain>
    </source>
</reference>
<evidence type="ECO:0000259" key="8">
    <source>
        <dbReference type="Pfam" id="PF06271"/>
    </source>
</evidence>
<organism evidence="9 10">
    <name type="scientific">Halapricum salinum</name>
    <dbReference type="NCBI Taxonomy" id="1457250"/>
    <lineage>
        <taxon>Archaea</taxon>
        <taxon>Methanobacteriati</taxon>
        <taxon>Methanobacteriota</taxon>
        <taxon>Stenosarchaea group</taxon>
        <taxon>Halobacteria</taxon>
        <taxon>Halobacteriales</taxon>
        <taxon>Haloarculaceae</taxon>
        <taxon>Halapricum</taxon>
    </lineage>
</organism>
<dbReference type="Proteomes" id="UP000296706">
    <property type="component" value="Chromosome"/>
</dbReference>
<proteinExistence type="predicted"/>
<evidence type="ECO:0000256" key="2">
    <source>
        <dbReference type="ARBA" id="ARBA00022475"/>
    </source>
</evidence>
<sequence length="303" mass="32877">MYLRRIEELPLEDRLDAPADRKADRETPFLLGTTFSASGFLARFVERAAGTALRLRRNGIRSRASPATRGAKTWGKKPESPWEGDSGETATLSPYAGQLYSSRPALPRVARSRVTAFPVRNRDAPCGRVSHALPATAGSRTCRGHTLASGVTFKSLRSPVRDVSETPSPAPFLPRTAAFLCDQVVVLVLVVGPLAVAGVDVLAPANRTPIFLALMGAAFTYHFLLEWLFGTTLGKRGFDLRVVADDGQPLGLWGSFVRNALRLIDGLGYWTVATVILFYRGDGKRLGDVLGRTLVVRATTDAR</sequence>
<feature type="region of interest" description="Disordered" evidence="6">
    <location>
        <begin position="61"/>
        <end position="88"/>
    </location>
</feature>
<gene>
    <name evidence="9" type="ORF">DV733_09940</name>
</gene>
<name>A0A4D6HBT4_9EURY</name>
<keyword evidence="10" id="KW-1185">Reference proteome</keyword>
<evidence type="ECO:0000313" key="10">
    <source>
        <dbReference type="Proteomes" id="UP000296706"/>
    </source>
</evidence>
<keyword evidence="2" id="KW-1003">Cell membrane</keyword>
<evidence type="ECO:0000256" key="1">
    <source>
        <dbReference type="ARBA" id="ARBA00004651"/>
    </source>
</evidence>
<accession>A0A4D6HBT4</accession>
<evidence type="ECO:0000256" key="3">
    <source>
        <dbReference type="ARBA" id="ARBA00022692"/>
    </source>
</evidence>
<dbReference type="GO" id="GO:0005886">
    <property type="term" value="C:plasma membrane"/>
    <property type="evidence" value="ECO:0007669"/>
    <property type="project" value="UniProtKB-SubCell"/>
</dbReference>
<evidence type="ECO:0000256" key="4">
    <source>
        <dbReference type="ARBA" id="ARBA00022989"/>
    </source>
</evidence>
<evidence type="ECO:0000256" key="5">
    <source>
        <dbReference type="ARBA" id="ARBA00023136"/>
    </source>
</evidence>
<comment type="subcellular location">
    <subcellularLocation>
        <location evidence="1">Cell membrane</location>
        <topology evidence="1">Multi-pass membrane protein</topology>
    </subcellularLocation>
</comment>
<dbReference type="KEGG" id="hsn:DV733_09940"/>
<evidence type="ECO:0000256" key="7">
    <source>
        <dbReference type="SAM" id="Phobius"/>
    </source>
</evidence>
<dbReference type="Pfam" id="PF06271">
    <property type="entry name" value="RDD"/>
    <property type="match status" value="1"/>
</dbReference>
<feature type="domain" description="RDD" evidence="8">
    <location>
        <begin position="170"/>
        <end position="290"/>
    </location>
</feature>
<protein>
    <submittedName>
        <fullName evidence="9">RDD family protein</fullName>
    </submittedName>
</protein>
<dbReference type="EMBL" id="CP031310">
    <property type="protein sequence ID" value="QCC51544.1"/>
    <property type="molecule type" value="Genomic_DNA"/>
</dbReference>
<feature type="transmembrane region" description="Helical" evidence="7">
    <location>
        <begin position="184"/>
        <end position="203"/>
    </location>
</feature>
<evidence type="ECO:0000313" key="9">
    <source>
        <dbReference type="EMBL" id="QCC51544.1"/>
    </source>
</evidence>